<keyword evidence="1" id="KW-0560">Oxidoreductase</keyword>
<feature type="domain" description="Dehydrogenase E1 component" evidence="2">
    <location>
        <begin position="6"/>
        <end position="106"/>
    </location>
</feature>
<evidence type="ECO:0000313" key="4">
    <source>
        <dbReference type="Proteomes" id="UP000734854"/>
    </source>
</evidence>
<dbReference type="GO" id="GO:0009083">
    <property type="term" value="P:branched-chain amino acid catabolic process"/>
    <property type="evidence" value="ECO:0007669"/>
    <property type="project" value="TreeGrafter"/>
</dbReference>
<dbReference type="EMBL" id="JACMSC010000017">
    <property type="protein sequence ID" value="KAG6478465.1"/>
    <property type="molecule type" value="Genomic_DNA"/>
</dbReference>
<dbReference type="Proteomes" id="UP000734854">
    <property type="component" value="Unassembled WGS sequence"/>
</dbReference>
<dbReference type="PANTHER" id="PTHR43380:SF1">
    <property type="entry name" value="2-OXOISOVALERATE DEHYDROGENASE SUBUNIT ALPHA, MITOCHONDRIAL"/>
    <property type="match status" value="1"/>
</dbReference>
<keyword evidence="4" id="KW-1185">Reference proteome</keyword>
<evidence type="ECO:0000256" key="1">
    <source>
        <dbReference type="ARBA" id="ARBA00023002"/>
    </source>
</evidence>
<dbReference type="PANTHER" id="PTHR43380">
    <property type="entry name" value="2-OXOISOVALERATE DEHYDROGENASE SUBUNIT ALPHA, MITOCHONDRIAL"/>
    <property type="match status" value="1"/>
</dbReference>
<dbReference type="Gene3D" id="3.40.50.970">
    <property type="match status" value="1"/>
</dbReference>
<evidence type="ECO:0000313" key="3">
    <source>
        <dbReference type="EMBL" id="KAG6478465.1"/>
    </source>
</evidence>
<gene>
    <name evidence="3" type="ORF">ZIOFF_061908</name>
</gene>
<dbReference type="InterPro" id="IPR029061">
    <property type="entry name" value="THDP-binding"/>
</dbReference>
<dbReference type="InterPro" id="IPR001017">
    <property type="entry name" value="DH_E1"/>
</dbReference>
<dbReference type="Pfam" id="PF00676">
    <property type="entry name" value="E1_dh"/>
    <property type="match status" value="1"/>
</dbReference>
<name>A0A8J5K8V2_ZINOF</name>
<accession>A0A8J5K8V2</accession>
<reference evidence="3 4" key="1">
    <citation type="submission" date="2020-08" db="EMBL/GenBank/DDBJ databases">
        <title>Plant Genome Project.</title>
        <authorList>
            <person name="Zhang R.-G."/>
        </authorList>
    </citation>
    <scope>NUCLEOTIDE SEQUENCE [LARGE SCALE GENOMIC DNA]</scope>
    <source>
        <tissue evidence="3">Rhizome</tissue>
    </source>
</reference>
<proteinExistence type="predicted"/>
<organism evidence="3 4">
    <name type="scientific">Zingiber officinale</name>
    <name type="common">Ginger</name>
    <name type="synonym">Amomum zingiber</name>
    <dbReference type="NCBI Taxonomy" id="94328"/>
    <lineage>
        <taxon>Eukaryota</taxon>
        <taxon>Viridiplantae</taxon>
        <taxon>Streptophyta</taxon>
        <taxon>Embryophyta</taxon>
        <taxon>Tracheophyta</taxon>
        <taxon>Spermatophyta</taxon>
        <taxon>Magnoliopsida</taxon>
        <taxon>Liliopsida</taxon>
        <taxon>Zingiberales</taxon>
        <taxon>Zingiberaceae</taxon>
        <taxon>Zingiber</taxon>
    </lineage>
</organism>
<dbReference type="AlphaFoldDB" id="A0A8J5K8V2"/>
<comment type="caution">
    <text evidence="3">The sequence shown here is derived from an EMBL/GenBank/DDBJ whole genome shotgun (WGS) entry which is preliminary data.</text>
</comment>
<dbReference type="InterPro" id="IPR050771">
    <property type="entry name" value="Alpha-ketoacid_DH_E1_comp"/>
</dbReference>
<dbReference type="SUPFAM" id="SSF52518">
    <property type="entry name" value="Thiamin diphosphate-binding fold (THDP-binding)"/>
    <property type="match status" value="1"/>
</dbReference>
<dbReference type="GO" id="GO:0016624">
    <property type="term" value="F:oxidoreductase activity, acting on the aldehyde or oxo group of donors, disulfide as acceptor"/>
    <property type="evidence" value="ECO:0007669"/>
    <property type="project" value="InterPro"/>
</dbReference>
<evidence type="ECO:0000259" key="2">
    <source>
        <dbReference type="Pfam" id="PF00676"/>
    </source>
</evidence>
<protein>
    <recommendedName>
        <fullName evidence="2">Dehydrogenase E1 component domain-containing protein</fullName>
    </recommendedName>
</protein>
<sequence length="163" mass="18289">MISSFLKYRTEPGVRLWRGYTLQEFANQCFGNKLDCAKGRQLPIHYGSKTQIPHAVGAAYSFKMYGEKYTITYFGDGCTSEGDSHAALDFAAVMEVPVIFCHNNGDGAVVQGQAYGIHSIRMGGNDVLKSEWKENDEKKHKRLIHFISITEGKFQNAIKKTTK</sequence>